<evidence type="ECO:0000256" key="7">
    <source>
        <dbReference type="ARBA" id="ARBA00023136"/>
    </source>
</evidence>
<dbReference type="CDD" id="cd18572">
    <property type="entry name" value="ABC_6TM_TAP"/>
    <property type="match status" value="1"/>
</dbReference>
<dbReference type="GO" id="GO:0016020">
    <property type="term" value="C:membrane"/>
    <property type="evidence" value="ECO:0007669"/>
    <property type="project" value="UniProtKB-SubCell"/>
</dbReference>
<name>A0A9K3PZU9_9STRA</name>
<dbReference type="GO" id="GO:0005737">
    <property type="term" value="C:cytoplasm"/>
    <property type="evidence" value="ECO:0007669"/>
    <property type="project" value="UniProtKB-ARBA"/>
</dbReference>
<dbReference type="EMBL" id="JAGRRH010000009">
    <property type="protein sequence ID" value="KAG7365275.1"/>
    <property type="molecule type" value="Genomic_DNA"/>
</dbReference>
<dbReference type="InterPro" id="IPR011527">
    <property type="entry name" value="ABC1_TM_dom"/>
</dbReference>
<dbReference type="SMART" id="SM00382">
    <property type="entry name" value="AAA"/>
    <property type="match status" value="1"/>
</dbReference>
<dbReference type="Proteomes" id="UP000693970">
    <property type="component" value="Unassembled WGS sequence"/>
</dbReference>
<comment type="subcellular location">
    <subcellularLocation>
        <location evidence="1">Membrane</location>
        <topology evidence="1">Multi-pass membrane protein</topology>
    </subcellularLocation>
</comment>
<protein>
    <submittedName>
        <fullName evidence="12">Efflux ABC transporter permease/ATP-binding protein</fullName>
    </submittedName>
</protein>
<dbReference type="PANTHER" id="PTHR43394:SF19">
    <property type="entry name" value="ABC TRANSPORTER B FAMILY"/>
    <property type="match status" value="1"/>
</dbReference>
<evidence type="ECO:0000256" key="5">
    <source>
        <dbReference type="ARBA" id="ARBA00022840"/>
    </source>
</evidence>
<feature type="transmembrane region" description="Helical" evidence="9">
    <location>
        <begin position="36"/>
        <end position="57"/>
    </location>
</feature>
<comment type="caution">
    <text evidence="12">The sequence shown here is derived from an EMBL/GenBank/DDBJ whole genome shotgun (WGS) entry which is preliminary data.</text>
</comment>
<reference evidence="12" key="2">
    <citation type="submission" date="2021-04" db="EMBL/GenBank/DDBJ databases">
        <authorList>
            <person name="Podell S."/>
        </authorList>
    </citation>
    <scope>NUCLEOTIDE SEQUENCE</scope>
    <source>
        <strain evidence="12">Hildebrandi</strain>
    </source>
</reference>
<dbReference type="GO" id="GO:0015421">
    <property type="term" value="F:ABC-type oligopeptide transporter activity"/>
    <property type="evidence" value="ECO:0007669"/>
    <property type="project" value="TreeGrafter"/>
</dbReference>
<feature type="transmembrane region" description="Helical" evidence="9">
    <location>
        <begin position="77"/>
        <end position="96"/>
    </location>
</feature>
<evidence type="ECO:0000256" key="2">
    <source>
        <dbReference type="ARBA" id="ARBA00022448"/>
    </source>
</evidence>
<gene>
    <name evidence="12" type="ORF">IV203_038478</name>
</gene>
<evidence type="ECO:0000313" key="12">
    <source>
        <dbReference type="EMBL" id="KAG7365275.1"/>
    </source>
</evidence>
<dbReference type="PROSITE" id="PS00211">
    <property type="entry name" value="ABC_TRANSPORTER_1"/>
    <property type="match status" value="1"/>
</dbReference>
<evidence type="ECO:0000256" key="9">
    <source>
        <dbReference type="SAM" id="Phobius"/>
    </source>
</evidence>
<dbReference type="AlphaFoldDB" id="A0A9K3PZU9"/>
<accession>A0A9K3PZU9</accession>
<evidence type="ECO:0000259" key="11">
    <source>
        <dbReference type="PROSITE" id="PS50929"/>
    </source>
</evidence>
<feature type="transmembrane region" description="Helical" evidence="9">
    <location>
        <begin position="303"/>
        <end position="322"/>
    </location>
</feature>
<organism evidence="12 13">
    <name type="scientific">Nitzschia inconspicua</name>
    <dbReference type="NCBI Taxonomy" id="303405"/>
    <lineage>
        <taxon>Eukaryota</taxon>
        <taxon>Sar</taxon>
        <taxon>Stramenopiles</taxon>
        <taxon>Ochrophyta</taxon>
        <taxon>Bacillariophyta</taxon>
        <taxon>Bacillariophyceae</taxon>
        <taxon>Bacillariophycidae</taxon>
        <taxon>Bacillariales</taxon>
        <taxon>Bacillariaceae</taxon>
        <taxon>Nitzschia</taxon>
    </lineage>
</organism>
<feature type="transmembrane region" description="Helical" evidence="9">
    <location>
        <begin position="438"/>
        <end position="456"/>
    </location>
</feature>
<feature type="region of interest" description="Disordered" evidence="8">
    <location>
        <begin position="252"/>
        <end position="279"/>
    </location>
</feature>
<feature type="domain" description="ABC transporter" evidence="10">
    <location>
        <begin position="652"/>
        <end position="900"/>
    </location>
</feature>
<dbReference type="GO" id="GO:0016887">
    <property type="term" value="F:ATP hydrolysis activity"/>
    <property type="evidence" value="ECO:0007669"/>
    <property type="project" value="InterPro"/>
</dbReference>
<feature type="transmembrane region" description="Helical" evidence="9">
    <location>
        <begin position="364"/>
        <end position="386"/>
    </location>
</feature>
<evidence type="ECO:0000256" key="6">
    <source>
        <dbReference type="ARBA" id="ARBA00022989"/>
    </source>
</evidence>
<sequence>MTDTSNEARGVSTATNTNDEAANITIKGVWMVRLNIALLILDATLSVIFLSPIEPFIHHHEGESDHYTFGGSLKDLLWLSAARIAVTLIAFLVSFLRGQVRPETPFELFHPNGTKKTKEELEEEALEQSFGTWLRRYIHRAASPCEFLALLSTLLCVAKCLVRLNIEIGVNRDAEPLHPIFWCAILVSSLCSVTEMSLCDMVCVRLGEWGHLDRQTYDNDNGNATNGPSLLRQISSHLSLPLLANDALLEESNGETNDEEQHSQNGPPGVDDENAPGVSDIGGDTDYKASWSDLIKLCAPDTFLILVAFVFLLLAAAAQIYIPRFTGAILDALEEAYSKKQIDSTDDDLPIQDIPGFMSNVRKLIIVSLLGGIFSGVRGSIFTVVGGRVNVRLRLRLMDALLCMEQGFFDVTKTGDITSRLSSDTTLVGDQVTLNVNVFLRSLVQVIGVLIFMFMVSWQLSILAFISVPVITVLSKWYGQFIRSLTKLMQSKLAEGNSISEAAISSMPTVRAFDAAPTEYKEFQGSMDKYLALTYKSAIAYSGYATVATSLPQLVTALVVFYGGLMVRNGDISSGELVSFLLYLQSLSDAFSSIGYIFSSLTQAVGAADKVFELMNRKPKLREPSTGPRVTTSRIEKYRTSGLQPDTCRGEIILKDVEMYYPARPQKRVLNGMSLAVPPGKIVALVGQSGGGKSSVISLVQHMYEESSGTIKLDGIKVHELSPQWLSHHVSIVQQEPTLFGRSIRRNIIYGLEGTDKEPSQEEIERVARLANCDDFIRKMPMQYETEVGERGVTLSGGQKQRLAIARALVRKPKILLLDEATSALDAESEHIVQEAIDHMIETARSKDGSGMSVMIVAHRLSTIRNADIIFVIQDGQVIEQGNHSELIEKENGAYSSLIRRQMDVHKKLESGKTETK</sequence>
<dbReference type="OrthoDB" id="6500128at2759"/>
<feature type="transmembrane region" description="Helical" evidence="9">
    <location>
        <begin position="462"/>
        <end position="479"/>
    </location>
</feature>
<dbReference type="GO" id="GO:0005524">
    <property type="term" value="F:ATP binding"/>
    <property type="evidence" value="ECO:0007669"/>
    <property type="project" value="UniProtKB-KW"/>
</dbReference>
<keyword evidence="3 9" id="KW-0812">Transmembrane</keyword>
<reference evidence="12" key="1">
    <citation type="journal article" date="2021" name="Sci. Rep.">
        <title>Diploid genomic architecture of Nitzschia inconspicua, an elite biomass production diatom.</title>
        <authorList>
            <person name="Oliver A."/>
            <person name="Podell S."/>
            <person name="Pinowska A."/>
            <person name="Traller J.C."/>
            <person name="Smith S.R."/>
            <person name="McClure R."/>
            <person name="Beliaev A."/>
            <person name="Bohutskyi P."/>
            <person name="Hill E.A."/>
            <person name="Rabines A."/>
            <person name="Zheng H."/>
            <person name="Allen L.Z."/>
            <person name="Kuo A."/>
            <person name="Grigoriev I.V."/>
            <person name="Allen A.E."/>
            <person name="Hazlebeck D."/>
            <person name="Allen E.E."/>
        </authorList>
    </citation>
    <scope>NUCLEOTIDE SEQUENCE</scope>
    <source>
        <strain evidence="12">Hildebrandi</strain>
    </source>
</reference>
<evidence type="ECO:0000256" key="8">
    <source>
        <dbReference type="SAM" id="MobiDB-lite"/>
    </source>
</evidence>
<feature type="domain" description="ABC transmembrane type-1" evidence="11">
    <location>
        <begin position="306"/>
        <end position="603"/>
    </location>
</feature>
<evidence type="ECO:0000259" key="10">
    <source>
        <dbReference type="PROSITE" id="PS50893"/>
    </source>
</evidence>
<keyword evidence="13" id="KW-1185">Reference proteome</keyword>
<evidence type="ECO:0000256" key="1">
    <source>
        <dbReference type="ARBA" id="ARBA00004141"/>
    </source>
</evidence>
<dbReference type="InterPro" id="IPR039421">
    <property type="entry name" value="Type_1_exporter"/>
</dbReference>
<keyword evidence="2" id="KW-0813">Transport</keyword>
<evidence type="ECO:0000256" key="4">
    <source>
        <dbReference type="ARBA" id="ARBA00022741"/>
    </source>
</evidence>
<evidence type="ECO:0000256" key="3">
    <source>
        <dbReference type="ARBA" id="ARBA00022692"/>
    </source>
</evidence>
<dbReference type="PROSITE" id="PS50893">
    <property type="entry name" value="ABC_TRANSPORTER_2"/>
    <property type="match status" value="1"/>
</dbReference>
<dbReference type="PROSITE" id="PS50929">
    <property type="entry name" value="ABC_TM1F"/>
    <property type="match status" value="1"/>
</dbReference>
<proteinExistence type="predicted"/>
<dbReference type="Pfam" id="PF00664">
    <property type="entry name" value="ABC_membrane"/>
    <property type="match status" value="1"/>
</dbReference>
<keyword evidence="5" id="KW-0067">ATP-binding</keyword>
<evidence type="ECO:0000313" key="13">
    <source>
        <dbReference type="Proteomes" id="UP000693970"/>
    </source>
</evidence>
<dbReference type="InterPro" id="IPR003593">
    <property type="entry name" value="AAA+_ATPase"/>
</dbReference>
<dbReference type="FunFam" id="3.40.50.300:FF:000836">
    <property type="entry name" value="ABC transporter B family member 25"/>
    <property type="match status" value="1"/>
</dbReference>
<dbReference type="Pfam" id="PF00005">
    <property type="entry name" value="ABC_tran"/>
    <property type="match status" value="1"/>
</dbReference>
<dbReference type="FunFam" id="1.20.1560.10:FF:000215">
    <property type="entry name" value="ABC transporter B family member 4"/>
    <property type="match status" value="1"/>
</dbReference>
<dbReference type="InterPro" id="IPR017871">
    <property type="entry name" value="ABC_transporter-like_CS"/>
</dbReference>
<keyword evidence="6 9" id="KW-1133">Transmembrane helix</keyword>
<dbReference type="PANTHER" id="PTHR43394">
    <property type="entry name" value="ATP-DEPENDENT PERMEASE MDL1, MITOCHONDRIAL"/>
    <property type="match status" value="1"/>
</dbReference>
<keyword evidence="4" id="KW-0547">Nucleotide-binding</keyword>
<dbReference type="InterPro" id="IPR003439">
    <property type="entry name" value="ABC_transporter-like_ATP-bd"/>
</dbReference>
<keyword evidence="7 9" id="KW-0472">Membrane</keyword>